<feature type="domain" description="AAA+ ATPase" evidence="7">
    <location>
        <begin position="32"/>
        <end position="217"/>
    </location>
</feature>
<dbReference type="InterPro" id="IPR032705">
    <property type="entry name" value="ORC4_C"/>
</dbReference>
<evidence type="ECO:0000256" key="2">
    <source>
        <dbReference type="ARBA" id="ARBA00005334"/>
    </source>
</evidence>
<keyword evidence="6" id="KW-0539">Nucleus</keyword>
<evidence type="ECO:0000256" key="4">
    <source>
        <dbReference type="ARBA" id="ARBA00022705"/>
    </source>
</evidence>
<dbReference type="Proteomes" id="UP000094285">
    <property type="component" value="Unassembled WGS sequence"/>
</dbReference>
<dbReference type="OrthoDB" id="343623at2759"/>
<gene>
    <name evidence="8" type="ORF">CANTADRAFT_52201</name>
</gene>
<dbReference type="InterPro" id="IPR041664">
    <property type="entry name" value="AAA_16"/>
</dbReference>
<comment type="subcellular location">
    <subcellularLocation>
        <location evidence="1">Nucleus</location>
    </subcellularLocation>
</comment>
<dbReference type="GeneID" id="30984184"/>
<dbReference type="InterPro" id="IPR003593">
    <property type="entry name" value="AAA+_ATPase"/>
</dbReference>
<sequence>MGNFNNILESKSLKDKYIEIHKLLEHTIRDNEGHSIMIIGPRSSGKTSLVNAALADMETKYGGQYIVFKLNAFIHSDDNSALREIAKQLDNNLNRNMDQNTVTDELQTFEQRSISDTMNIILNTLNKRNEEKPLLTGRLQSEENPEEKLSLIFIIEEFEKFTDNNKQTLLYNLFDSSQNSSVPICVVGISSKIITRELLEKRVRSRFSQRMISINKPNTLEEFWANARLALTLNDNKIEELTDKAFGREWNSHVDHLFHSSTVFKRMLYQNYYTVKNYKDFNNACIFPMSKITTESPFLQDKHFQKYIQNQSTNHTQELVKSLSSLELLLTIAAARWVEKHDLQVINFNLAYKEYEDMMKGFNVNSTSTVASANNFDSKVITNIKINQKIWSANVLKNNWEILYKLGLLLDSTGLTTNNDGHIITNINLNKNLIIEENKMVQLDVSLDELGNLIDDLNVYKKLTRL</sequence>
<evidence type="ECO:0000256" key="5">
    <source>
        <dbReference type="ARBA" id="ARBA00023125"/>
    </source>
</evidence>
<proteinExistence type="inferred from homology"/>
<dbReference type="Gene3D" id="3.40.50.300">
    <property type="entry name" value="P-loop containing nucleotide triphosphate hydrolases"/>
    <property type="match status" value="1"/>
</dbReference>
<dbReference type="FunFam" id="3.40.50.300:FF:001499">
    <property type="entry name" value="Origin recognition complex subunit 4, putative"/>
    <property type="match status" value="1"/>
</dbReference>
<dbReference type="Pfam" id="PF13191">
    <property type="entry name" value="AAA_16"/>
    <property type="match status" value="1"/>
</dbReference>
<organism evidence="8 9">
    <name type="scientific">Suhomyces tanzawaensis NRRL Y-17324</name>
    <dbReference type="NCBI Taxonomy" id="984487"/>
    <lineage>
        <taxon>Eukaryota</taxon>
        <taxon>Fungi</taxon>
        <taxon>Dikarya</taxon>
        <taxon>Ascomycota</taxon>
        <taxon>Saccharomycotina</taxon>
        <taxon>Pichiomycetes</taxon>
        <taxon>Debaryomycetaceae</taxon>
        <taxon>Suhomyces</taxon>
    </lineage>
</organism>
<name>A0A1E4SI00_9ASCO</name>
<evidence type="ECO:0000313" key="9">
    <source>
        <dbReference type="Proteomes" id="UP000094285"/>
    </source>
</evidence>
<dbReference type="STRING" id="984487.A0A1E4SI00"/>
<protein>
    <recommendedName>
        <fullName evidence="3">Origin recognition complex subunit 4</fullName>
    </recommendedName>
</protein>
<evidence type="ECO:0000313" key="8">
    <source>
        <dbReference type="EMBL" id="ODV79138.1"/>
    </source>
</evidence>
<accession>A0A1E4SI00</accession>
<evidence type="ECO:0000256" key="1">
    <source>
        <dbReference type="ARBA" id="ARBA00004123"/>
    </source>
</evidence>
<dbReference type="PANTHER" id="PTHR12087:SF0">
    <property type="entry name" value="ORIGIN RECOGNITION COMPLEX SUBUNIT 4"/>
    <property type="match status" value="1"/>
</dbReference>
<evidence type="ECO:0000259" key="7">
    <source>
        <dbReference type="SMART" id="SM00382"/>
    </source>
</evidence>
<dbReference type="GO" id="GO:0006270">
    <property type="term" value="P:DNA replication initiation"/>
    <property type="evidence" value="ECO:0007669"/>
    <property type="project" value="TreeGrafter"/>
</dbReference>
<dbReference type="InterPro" id="IPR027417">
    <property type="entry name" value="P-loop_NTPase"/>
</dbReference>
<keyword evidence="4" id="KW-0235">DNA replication</keyword>
<dbReference type="InterPro" id="IPR016527">
    <property type="entry name" value="ORC4"/>
</dbReference>
<keyword evidence="9" id="KW-1185">Reference proteome</keyword>
<dbReference type="GO" id="GO:0005664">
    <property type="term" value="C:nuclear origin of replication recognition complex"/>
    <property type="evidence" value="ECO:0007669"/>
    <property type="project" value="TreeGrafter"/>
</dbReference>
<evidence type="ECO:0000256" key="3">
    <source>
        <dbReference type="ARBA" id="ARBA00019083"/>
    </source>
</evidence>
<dbReference type="PANTHER" id="PTHR12087">
    <property type="entry name" value="ORIGIN RECOGNITION COMPLEX SUBUNIT 4"/>
    <property type="match status" value="1"/>
</dbReference>
<dbReference type="EMBL" id="KV453912">
    <property type="protein sequence ID" value="ODV79138.1"/>
    <property type="molecule type" value="Genomic_DNA"/>
</dbReference>
<dbReference type="Pfam" id="PF14629">
    <property type="entry name" value="ORC4_C"/>
    <property type="match status" value="1"/>
</dbReference>
<dbReference type="AlphaFoldDB" id="A0A1E4SI00"/>
<dbReference type="SUPFAM" id="SSF52540">
    <property type="entry name" value="P-loop containing nucleoside triphosphate hydrolases"/>
    <property type="match status" value="1"/>
</dbReference>
<evidence type="ECO:0000256" key="6">
    <source>
        <dbReference type="ARBA" id="ARBA00023242"/>
    </source>
</evidence>
<dbReference type="RefSeq" id="XP_020064260.1">
    <property type="nucleotide sequence ID" value="XM_020210048.1"/>
</dbReference>
<reference evidence="9" key="1">
    <citation type="submission" date="2016-05" db="EMBL/GenBank/DDBJ databases">
        <title>Comparative genomics of biotechnologically important yeasts.</title>
        <authorList>
            <consortium name="DOE Joint Genome Institute"/>
            <person name="Riley R."/>
            <person name="Haridas S."/>
            <person name="Wolfe K.H."/>
            <person name="Lopes M.R."/>
            <person name="Hittinger C.T."/>
            <person name="Goker M."/>
            <person name="Salamov A."/>
            <person name="Wisecaver J."/>
            <person name="Long T.M."/>
            <person name="Aerts A.L."/>
            <person name="Barry K."/>
            <person name="Choi C."/>
            <person name="Clum A."/>
            <person name="Coughlan A.Y."/>
            <person name="Deshpande S."/>
            <person name="Douglass A.P."/>
            <person name="Hanson S.J."/>
            <person name="Klenk H.-P."/>
            <person name="Labutti K."/>
            <person name="Lapidus A."/>
            <person name="Lindquist E."/>
            <person name="Lipzen A."/>
            <person name="Meier-Kolthoff J.P."/>
            <person name="Ohm R.A."/>
            <person name="Otillar R.P."/>
            <person name="Pangilinan J."/>
            <person name="Peng Y."/>
            <person name="Rokas A."/>
            <person name="Rosa C.A."/>
            <person name="Scheuner C."/>
            <person name="Sibirny A.A."/>
            <person name="Slot J.C."/>
            <person name="Stielow J.B."/>
            <person name="Sun H."/>
            <person name="Kurtzman C.P."/>
            <person name="Blackwell M."/>
            <person name="Grigoriev I.V."/>
            <person name="Jeffries T.W."/>
        </authorList>
    </citation>
    <scope>NUCLEOTIDE SEQUENCE [LARGE SCALE GENOMIC DNA]</scope>
    <source>
        <strain evidence="9">NRRL Y-17324</strain>
    </source>
</reference>
<dbReference type="SMART" id="SM00382">
    <property type="entry name" value="AAA"/>
    <property type="match status" value="1"/>
</dbReference>
<comment type="similarity">
    <text evidence="2">Belongs to the ORC4 family.</text>
</comment>
<keyword evidence="5" id="KW-0238">DNA-binding</keyword>
<dbReference type="GO" id="GO:0003688">
    <property type="term" value="F:DNA replication origin binding"/>
    <property type="evidence" value="ECO:0007669"/>
    <property type="project" value="TreeGrafter"/>
</dbReference>